<dbReference type="AlphaFoldDB" id="A7EU32"/>
<dbReference type="EMBL" id="CH476632">
    <property type="protein sequence ID" value="EDN92974.1"/>
    <property type="molecule type" value="Genomic_DNA"/>
</dbReference>
<keyword evidence="2" id="KW-1185">Reference proteome</keyword>
<dbReference type="InParanoid" id="A7EU32"/>
<gene>
    <name evidence="1" type="ORF">SS1G_08839</name>
</gene>
<sequence length="99" mass="11190">MSGRYLRKSRYNVSMAREVMVSLMAWSFIASSFLSSPTKLLSQFSSRVLTFYSHSFRDLKNDVVSQISSRLGVSEMIGGTLARKHDAPSPSQVQIVHFR</sequence>
<reference evidence="2" key="1">
    <citation type="journal article" date="2011" name="PLoS Genet.">
        <title>Genomic analysis of the necrotrophic fungal pathogens Sclerotinia sclerotiorum and Botrytis cinerea.</title>
        <authorList>
            <person name="Amselem J."/>
            <person name="Cuomo C.A."/>
            <person name="van Kan J.A."/>
            <person name="Viaud M."/>
            <person name="Benito E.P."/>
            <person name="Couloux A."/>
            <person name="Coutinho P.M."/>
            <person name="de Vries R.P."/>
            <person name="Dyer P.S."/>
            <person name="Fillinger S."/>
            <person name="Fournier E."/>
            <person name="Gout L."/>
            <person name="Hahn M."/>
            <person name="Kohn L."/>
            <person name="Lapalu N."/>
            <person name="Plummer K.M."/>
            <person name="Pradier J.M."/>
            <person name="Quevillon E."/>
            <person name="Sharon A."/>
            <person name="Simon A."/>
            <person name="ten Have A."/>
            <person name="Tudzynski B."/>
            <person name="Tudzynski P."/>
            <person name="Wincker P."/>
            <person name="Andrew M."/>
            <person name="Anthouard V."/>
            <person name="Beever R.E."/>
            <person name="Beffa R."/>
            <person name="Benoit I."/>
            <person name="Bouzid O."/>
            <person name="Brault B."/>
            <person name="Chen Z."/>
            <person name="Choquer M."/>
            <person name="Collemare J."/>
            <person name="Cotton P."/>
            <person name="Danchin E.G."/>
            <person name="Da Silva C."/>
            <person name="Gautier A."/>
            <person name="Giraud C."/>
            <person name="Giraud T."/>
            <person name="Gonzalez C."/>
            <person name="Grossetete S."/>
            <person name="Guldener U."/>
            <person name="Henrissat B."/>
            <person name="Howlett B.J."/>
            <person name="Kodira C."/>
            <person name="Kretschmer M."/>
            <person name="Lappartient A."/>
            <person name="Leroch M."/>
            <person name="Levis C."/>
            <person name="Mauceli E."/>
            <person name="Neuveglise C."/>
            <person name="Oeser B."/>
            <person name="Pearson M."/>
            <person name="Poulain J."/>
            <person name="Poussereau N."/>
            <person name="Quesneville H."/>
            <person name="Rascle C."/>
            <person name="Schumacher J."/>
            <person name="Segurens B."/>
            <person name="Sexton A."/>
            <person name="Silva E."/>
            <person name="Sirven C."/>
            <person name="Soanes D.M."/>
            <person name="Talbot N.J."/>
            <person name="Templeton M."/>
            <person name="Yandava C."/>
            <person name="Yarden O."/>
            <person name="Zeng Q."/>
            <person name="Rollins J.A."/>
            <person name="Lebrun M.H."/>
            <person name="Dickman M."/>
        </authorList>
    </citation>
    <scope>NUCLEOTIDE SEQUENCE [LARGE SCALE GENOMIC DNA]</scope>
    <source>
        <strain evidence="2">ATCC 18683 / 1980 / Ss-1</strain>
    </source>
</reference>
<dbReference type="GeneID" id="5486370"/>
<evidence type="ECO:0000313" key="1">
    <source>
        <dbReference type="EMBL" id="EDN92974.1"/>
    </source>
</evidence>
<name>A7EU32_SCLS1</name>
<evidence type="ECO:0000313" key="2">
    <source>
        <dbReference type="Proteomes" id="UP000001312"/>
    </source>
</evidence>
<accession>A7EU32</accession>
<proteinExistence type="predicted"/>
<dbReference type="Proteomes" id="UP000001312">
    <property type="component" value="Unassembled WGS sequence"/>
</dbReference>
<dbReference type="KEGG" id="ssl:SS1G_08839"/>
<organism evidence="1 2">
    <name type="scientific">Sclerotinia sclerotiorum (strain ATCC 18683 / 1980 / Ss-1)</name>
    <name type="common">White mold</name>
    <name type="synonym">Whetzelinia sclerotiorum</name>
    <dbReference type="NCBI Taxonomy" id="665079"/>
    <lineage>
        <taxon>Eukaryota</taxon>
        <taxon>Fungi</taxon>
        <taxon>Dikarya</taxon>
        <taxon>Ascomycota</taxon>
        <taxon>Pezizomycotina</taxon>
        <taxon>Leotiomycetes</taxon>
        <taxon>Helotiales</taxon>
        <taxon>Sclerotiniaceae</taxon>
        <taxon>Sclerotinia</taxon>
    </lineage>
</organism>
<dbReference type="RefSeq" id="XP_001590075.1">
    <property type="nucleotide sequence ID" value="XM_001590025.1"/>
</dbReference>
<protein>
    <submittedName>
        <fullName evidence="1">Uncharacterized protein</fullName>
    </submittedName>
</protein>